<reference evidence="7 8" key="1">
    <citation type="journal article" date="2007" name="Nature">
        <title>Evolution of genes and genomes on the Drosophila phylogeny.</title>
        <authorList>
            <consortium name="Drosophila 12 Genomes Consortium"/>
            <person name="Clark A.G."/>
            <person name="Eisen M.B."/>
            <person name="Smith D.R."/>
            <person name="Bergman C.M."/>
            <person name="Oliver B."/>
            <person name="Markow T.A."/>
            <person name="Kaufman T.C."/>
            <person name="Kellis M."/>
            <person name="Gelbart W."/>
            <person name="Iyer V.N."/>
            <person name="Pollard D.A."/>
            <person name="Sackton T.B."/>
            <person name="Larracuente A.M."/>
            <person name="Singh N.D."/>
            <person name="Abad J.P."/>
            <person name="Abt D.N."/>
            <person name="Adryan B."/>
            <person name="Aguade M."/>
            <person name="Akashi H."/>
            <person name="Anderson W.W."/>
            <person name="Aquadro C.F."/>
            <person name="Ardell D.H."/>
            <person name="Arguello R."/>
            <person name="Artieri C.G."/>
            <person name="Barbash D.A."/>
            <person name="Barker D."/>
            <person name="Barsanti P."/>
            <person name="Batterham P."/>
            <person name="Batzoglou S."/>
            <person name="Begun D."/>
            <person name="Bhutkar A."/>
            <person name="Blanco E."/>
            <person name="Bosak S.A."/>
            <person name="Bradley R.K."/>
            <person name="Brand A.D."/>
            <person name="Brent M.R."/>
            <person name="Brooks A.N."/>
            <person name="Brown R.H."/>
            <person name="Butlin R.K."/>
            <person name="Caggese C."/>
            <person name="Calvi B.R."/>
            <person name="Bernardo de Carvalho A."/>
            <person name="Caspi A."/>
            <person name="Castrezana S."/>
            <person name="Celniker S.E."/>
            <person name="Chang J.L."/>
            <person name="Chapple C."/>
            <person name="Chatterji S."/>
            <person name="Chinwalla A."/>
            <person name="Civetta A."/>
            <person name="Clifton S.W."/>
            <person name="Comeron J.M."/>
            <person name="Costello J.C."/>
            <person name="Coyne J.A."/>
            <person name="Daub J."/>
            <person name="David R.G."/>
            <person name="Delcher A.L."/>
            <person name="Delehaunty K."/>
            <person name="Do C.B."/>
            <person name="Ebling H."/>
            <person name="Edwards K."/>
            <person name="Eickbush T."/>
            <person name="Evans J.D."/>
            <person name="Filipski A."/>
            <person name="Findeiss S."/>
            <person name="Freyhult E."/>
            <person name="Fulton L."/>
            <person name="Fulton R."/>
            <person name="Garcia A.C."/>
            <person name="Gardiner A."/>
            <person name="Garfield D.A."/>
            <person name="Garvin B.E."/>
            <person name="Gibson G."/>
            <person name="Gilbert D."/>
            <person name="Gnerre S."/>
            <person name="Godfrey J."/>
            <person name="Good R."/>
            <person name="Gotea V."/>
            <person name="Gravely B."/>
            <person name="Greenberg A.J."/>
            <person name="Griffiths-Jones S."/>
            <person name="Gross S."/>
            <person name="Guigo R."/>
            <person name="Gustafson E.A."/>
            <person name="Haerty W."/>
            <person name="Hahn M.W."/>
            <person name="Halligan D.L."/>
            <person name="Halpern A.L."/>
            <person name="Halter G.M."/>
            <person name="Han M.V."/>
            <person name="Heger A."/>
            <person name="Hillier L."/>
            <person name="Hinrichs A.S."/>
            <person name="Holmes I."/>
            <person name="Hoskins R.A."/>
            <person name="Hubisz M.J."/>
            <person name="Hultmark D."/>
            <person name="Huntley M.A."/>
            <person name="Jaffe D.B."/>
            <person name="Jagadeeshan S."/>
            <person name="Jeck W.R."/>
            <person name="Johnson J."/>
            <person name="Jones C.D."/>
            <person name="Jordan W.C."/>
            <person name="Karpen G.H."/>
            <person name="Kataoka E."/>
            <person name="Keightley P.D."/>
            <person name="Kheradpour P."/>
            <person name="Kirkness E.F."/>
            <person name="Koerich L.B."/>
            <person name="Kristiansen K."/>
            <person name="Kudrna D."/>
            <person name="Kulathinal R.J."/>
            <person name="Kumar S."/>
            <person name="Kwok R."/>
            <person name="Lander E."/>
            <person name="Langley C.H."/>
            <person name="Lapoint R."/>
            <person name="Lazzaro B.P."/>
            <person name="Lee S.J."/>
            <person name="Levesque L."/>
            <person name="Li R."/>
            <person name="Lin C.F."/>
            <person name="Lin M.F."/>
            <person name="Lindblad-Toh K."/>
            <person name="Llopart A."/>
            <person name="Long M."/>
            <person name="Low L."/>
            <person name="Lozovsky E."/>
            <person name="Lu J."/>
            <person name="Luo M."/>
            <person name="Machado C.A."/>
            <person name="Makalowski W."/>
            <person name="Marzo M."/>
            <person name="Matsuda M."/>
            <person name="Matzkin L."/>
            <person name="McAllister B."/>
            <person name="McBride C.S."/>
            <person name="McKernan B."/>
            <person name="McKernan K."/>
            <person name="Mendez-Lago M."/>
            <person name="Minx P."/>
            <person name="Mollenhauer M.U."/>
            <person name="Montooth K."/>
            <person name="Mount S.M."/>
            <person name="Mu X."/>
            <person name="Myers E."/>
            <person name="Negre B."/>
            <person name="Newfeld S."/>
            <person name="Nielsen R."/>
            <person name="Noor M.A."/>
            <person name="O'Grady P."/>
            <person name="Pachter L."/>
            <person name="Papaceit M."/>
            <person name="Parisi M.J."/>
            <person name="Parisi M."/>
            <person name="Parts L."/>
            <person name="Pedersen J.S."/>
            <person name="Pesole G."/>
            <person name="Phillippy A.M."/>
            <person name="Ponting C.P."/>
            <person name="Pop M."/>
            <person name="Porcelli D."/>
            <person name="Powell J.R."/>
            <person name="Prohaska S."/>
            <person name="Pruitt K."/>
            <person name="Puig M."/>
            <person name="Quesneville H."/>
            <person name="Ram K.R."/>
            <person name="Rand D."/>
            <person name="Rasmussen M.D."/>
            <person name="Reed L.K."/>
            <person name="Reenan R."/>
            <person name="Reily A."/>
            <person name="Remington K.A."/>
            <person name="Rieger T.T."/>
            <person name="Ritchie M.G."/>
            <person name="Robin C."/>
            <person name="Rogers Y.H."/>
            <person name="Rohde C."/>
            <person name="Rozas J."/>
            <person name="Rubenfield M.J."/>
            <person name="Ruiz A."/>
            <person name="Russo S."/>
            <person name="Salzberg S.L."/>
            <person name="Sanchez-Gracia A."/>
            <person name="Saranga D.J."/>
            <person name="Sato H."/>
            <person name="Schaeffer S.W."/>
            <person name="Schatz M.C."/>
            <person name="Schlenke T."/>
            <person name="Schwartz R."/>
            <person name="Segarra C."/>
            <person name="Singh R.S."/>
            <person name="Sirot L."/>
            <person name="Sirota M."/>
            <person name="Sisneros N.B."/>
            <person name="Smith C.D."/>
            <person name="Smith T.F."/>
            <person name="Spieth J."/>
            <person name="Stage D.E."/>
            <person name="Stark A."/>
            <person name="Stephan W."/>
            <person name="Strausberg R.L."/>
            <person name="Strempel S."/>
            <person name="Sturgill D."/>
            <person name="Sutton G."/>
            <person name="Sutton G.G."/>
            <person name="Tao W."/>
            <person name="Teichmann S."/>
            <person name="Tobari Y.N."/>
            <person name="Tomimura Y."/>
            <person name="Tsolas J.M."/>
            <person name="Valente V.L."/>
            <person name="Venter E."/>
            <person name="Venter J.C."/>
            <person name="Vicario S."/>
            <person name="Vieira F.G."/>
            <person name="Vilella A.J."/>
            <person name="Villasante A."/>
            <person name="Walenz B."/>
            <person name="Wang J."/>
            <person name="Wasserman M."/>
            <person name="Watts T."/>
            <person name="Wilson D."/>
            <person name="Wilson R.K."/>
            <person name="Wing R.A."/>
            <person name="Wolfner M.F."/>
            <person name="Wong A."/>
            <person name="Wong G.K."/>
            <person name="Wu C.I."/>
            <person name="Wu G."/>
            <person name="Yamamoto D."/>
            <person name="Yang H.P."/>
            <person name="Yang S.P."/>
            <person name="Yorke J.A."/>
            <person name="Yoshida K."/>
            <person name="Zdobnov E."/>
            <person name="Zhang P."/>
            <person name="Zhang Y."/>
            <person name="Zimin A.V."/>
            <person name="Baldwin J."/>
            <person name="Abdouelleil A."/>
            <person name="Abdulkadir J."/>
            <person name="Abebe A."/>
            <person name="Abera B."/>
            <person name="Abreu J."/>
            <person name="Acer S.C."/>
            <person name="Aftuck L."/>
            <person name="Alexander A."/>
            <person name="An P."/>
            <person name="Anderson E."/>
            <person name="Anderson S."/>
            <person name="Arachi H."/>
            <person name="Azer M."/>
            <person name="Bachantsang P."/>
            <person name="Barry A."/>
            <person name="Bayul T."/>
            <person name="Berlin A."/>
            <person name="Bessette D."/>
            <person name="Bloom T."/>
            <person name="Blye J."/>
            <person name="Boguslavskiy L."/>
            <person name="Bonnet C."/>
            <person name="Boukhgalter B."/>
            <person name="Bourzgui I."/>
            <person name="Brown A."/>
            <person name="Cahill P."/>
            <person name="Channer S."/>
            <person name="Cheshatsang Y."/>
            <person name="Chuda L."/>
            <person name="Citroen M."/>
            <person name="Collymore A."/>
            <person name="Cooke P."/>
            <person name="Costello M."/>
            <person name="D'Aco K."/>
            <person name="Daza R."/>
            <person name="De Haan G."/>
            <person name="DeGray S."/>
            <person name="DeMaso C."/>
            <person name="Dhargay N."/>
            <person name="Dooley K."/>
            <person name="Dooley E."/>
            <person name="Doricent M."/>
            <person name="Dorje P."/>
            <person name="Dorjee K."/>
            <person name="Dupes A."/>
            <person name="Elong R."/>
            <person name="Falk J."/>
            <person name="Farina A."/>
            <person name="Faro S."/>
            <person name="Ferguson D."/>
            <person name="Fisher S."/>
            <person name="Foley C.D."/>
            <person name="Franke A."/>
            <person name="Friedrich D."/>
            <person name="Gadbois L."/>
            <person name="Gearin G."/>
            <person name="Gearin C.R."/>
            <person name="Giannoukos G."/>
            <person name="Goode T."/>
            <person name="Graham J."/>
            <person name="Grandbois E."/>
            <person name="Grewal S."/>
            <person name="Gyaltsen K."/>
            <person name="Hafez N."/>
            <person name="Hagos B."/>
            <person name="Hall J."/>
            <person name="Henson C."/>
            <person name="Hollinger A."/>
            <person name="Honan T."/>
            <person name="Huard M.D."/>
            <person name="Hughes L."/>
            <person name="Hurhula B."/>
            <person name="Husby M.E."/>
            <person name="Kamat A."/>
            <person name="Kanga B."/>
            <person name="Kashin S."/>
            <person name="Khazanovich D."/>
            <person name="Kisner P."/>
            <person name="Lance K."/>
            <person name="Lara M."/>
            <person name="Lee W."/>
            <person name="Lennon N."/>
            <person name="Letendre F."/>
            <person name="LeVine R."/>
            <person name="Lipovsky A."/>
            <person name="Liu X."/>
            <person name="Liu J."/>
            <person name="Liu S."/>
            <person name="Lokyitsang T."/>
            <person name="Lokyitsang Y."/>
            <person name="Lubonja R."/>
            <person name="Lui A."/>
            <person name="MacDonald P."/>
            <person name="Magnisalis V."/>
            <person name="Maru K."/>
            <person name="Matthews C."/>
            <person name="McCusker W."/>
            <person name="McDonough S."/>
            <person name="Mehta T."/>
            <person name="Meldrim J."/>
            <person name="Meneus L."/>
            <person name="Mihai O."/>
            <person name="Mihalev A."/>
            <person name="Mihova T."/>
            <person name="Mittelman R."/>
            <person name="Mlenga V."/>
            <person name="Montmayeur A."/>
            <person name="Mulrain L."/>
            <person name="Navidi A."/>
            <person name="Naylor J."/>
            <person name="Negash T."/>
            <person name="Nguyen T."/>
            <person name="Nguyen N."/>
            <person name="Nicol R."/>
            <person name="Norbu C."/>
            <person name="Norbu N."/>
            <person name="Novod N."/>
            <person name="O'Neill B."/>
            <person name="Osman S."/>
            <person name="Markiewicz E."/>
            <person name="Oyono O.L."/>
            <person name="Patti C."/>
            <person name="Phunkhang P."/>
            <person name="Pierre F."/>
            <person name="Priest M."/>
            <person name="Raghuraman S."/>
            <person name="Rege F."/>
            <person name="Reyes R."/>
            <person name="Rise C."/>
            <person name="Rogov P."/>
            <person name="Ross K."/>
            <person name="Ryan E."/>
            <person name="Settipalli S."/>
            <person name="Shea T."/>
            <person name="Sherpa N."/>
            <person name="Shi L."/>
            <person name="Shih D."/>
            <person name="Sparrow T."/>
            <person name="Spaulding J."/>
            <person name="Stalker J."/>
            <person name="Stange-Thomann N."/>
            <person name="Stavropoulos S."/>
            <person name="Stone C."/>
            <person name="Strader C."/>
            <person name="Tesfaye S."/>
            <person name="Thomson T."/>
            <person name="Thoulutsang Y."/>
            <person name="Thoulutsang D."/>
            <person name="Topham K."/>
            <person name="Topping I."/>
            <person name="Tsamla T."/>
            <person name="Vassiliev H."/>
            <person name="Vo A."/>
            <person name="Wangchuk T."/>
            <person name="Wangdi T."/>
            <person name="Weiand M."/>
            <person name="Wilkinson J."/>
            <person name="Wilson A."/>
            <person name="Yadav S."/>
            <person name="Young G."/>
            <person name="Yu Q."/>
            <person name="Zembek L."/>
            <person name="Zhong D."/>
            <person name="Zimmer A."/>
            <person name="Zwirko Z."/>
            <person name="Jaffe D.B."/>
            <person name="Alvarez P."/>
            <person name="Brockman W."/>
            <person name="Butler J."/>
            <person name="Chin C."/>
            <person name="Gnerre S."/>
            <person name="Grabherr M."/>
            <person name="Kleber M."/>
            <person name="Mauceli E."/>
            <person name="MacCallum I."/>
        </authorList>
    </citation>
    <scope>NUCLEOTIDE SEQUENCE [LARGE SCALE GENOMIC DNA]</scope>
    <source>
        <strain evidence="8">Tucson 14024-0371.13</strain>
    </source>
</reference>
<dbReference type="GO" id="GO:0101006">
    <property type="term" value="F:protein histidine phosphatase activity"/>
    <property type="evidence" value="ECO:0007669"/>
    <property type="project" value="TreeGrafter"/>
</dbReference>
<organism evidence="7 8">
    <name type="scientific">Drosophila ananassae</name>
    <name type="common">Fruit fly</name>
    <dbReference type="NCBI Taxonomy" id="7217"/>
    <lineage>
        <taxon>Eukaryota</taxon>
        <taxon>Metazoa</taxon>
        <taxon>Ecdysozoa</taxon>
        <taxon>Arthropoda</taxon>
        <taxon>Hexapoda</taxon>
        <taxon>Insecta</taxon>
        <taxon>Pterygota</taxon>
        <taxon>Neoptera</taxon>
        <taxon>Endopterygota</taxon>
        <taxon>Diptera</taxon>
        <taxon>Brachycera</taxon>
        <taxon>Muscomorpha</taxon>
        <taxon>Ephydroidea</taxon>
        <taxon>Drosophilidae</taxon>
        <taxon>Drosophila</taxon>
        <taxon>Sophophora</taxon>
    </lineage>
</organism>
<dbReference type="InterPro" id="IPR007702">
    <property type="entry name" value="Janus"/>
</dbReference>
<dbReference type="Gene3D" id="3.50.20.20">
    <property type="entry name" value="Janus/Ocnus"/>
    <property type="match status" value="1"/>
</dbReference>
<dbReference type="SUPFAM" id="SSF143724">
    <property type="entry name" value="PHP14-like"/>
    <property type="match status" value="1"/>
</dbReference>
<dbReference type="InterPro" id="IPR038596">
    <property type="entry name" value="Janus_sf"/>
</dbReference>
<evidence type="ECO:0000256" key="1">
    <source>
        <dbReference type="ARBA" id="ARBA00002508"/>
    </source>
</evidence>
<comment type="similarity">
    <text evidence="2">Belongs to the janus family.</text>
</comment>
<proteinExistence type="inferred from homology"/>
<dbReference type="STRING" id="7217.A0A0P8XU02"/>
<keyword evidence="4" id="KW-0726">Sexual differentiation</keyword>
<accession>A0A0P8XU02</accession>
<dbReference type="FunCoup" id="A0A0P8XU02">
    <property type="interactions" value="1319"/>
</dbReference>
<evidence type="ECO:0000313" key="7">
    <source>
        <dbReference type="EMBL" id="KPU72805.1"/>
    </source>
</evidence>
<dbReference type="InParanoid" id="A0A0P8XU02"/>
<dbReference type="GeneID" id="6505884"/>
<evidence type="ECO:0000256" key="2">
    <source>
        <dbReference type="ARBA" id="ARBA00010971"/>
    </source>
</evidence>
<protein>
    <submittedName>
        <fullName evidence="7">Uncharacterized protein, isoform B</fullName>
    </submittedName>
</protein>
<dbReference type="GO" id="GO:0007548">
    <property type="term" value="P:sex differentiation"/>
    <property type="evidence" value="ECO:0007669"/>
    <property type="project" value="UniProtKB-KW"/>
</dbReference>
<keyword evidence="8" id="KW-1185">Reference proteome</keyword>
<dbReference type="AlphaFoldDB" id="A0A0P8XU02"/>
<evidence type="ECO:0000256" key="6">
    <source>
        <dbReference type="PIRSR" id="PIRSR607702-2"/>
    </source>
</evidence>
<dbReference type="OrthoDB" id="10249612at2759"/>
<evidence type="ECO:0000256" key="5">
    <source>
        <dbReference type="PIRSR" id="PIRSR607702-1"/>
    </source>
</evidence>
<evidence type="ECO:0000313" key="8">
    <source>
        <dbReference type="Proteomes" id="UP000007801"/>
    </source>
</evidence>
<dbReference type="KEGG" id="dan:6505884"/>
<evidence type="ECO:0000256" key="3">
    <source>
        <dbReference type="ARBA" id="ARBA00022782"/>
    </source>
</evidence>
<dbReference type="EMBL" id="CH902623">
    <property type="protein sequence ID" value="KPU72805.1"/>
    <property type="molecule type" value="Genomic_DNA"/>
</dbReference>
<dbReference type="PANTHER" id="PTHR12258">
    <property type="entry name" value="JANUS-A/JANUS-B"/>
    <property type="match status" value="1"/>
</dbReference>
<sequence length="145" mass="16222">MIKSALFGKLPVGLHIIRKMSEEALAAVPLVNISDQGIFKYIQIVVINGGKTSKTVVRGFDDCTWHADIFEREEAIFAKSGLKAECPGGGRIEHNPEKKYLKVYGYSQGFGKADHAQTKKILETQYPDYTIEISDDGFNCFNKEF</sequence>
<keyword evidence="3" id="KW-0221">Differentiation</keyword>
<name>A0A0P8XU02_DROAN</name>
<evidence type="ECO:0000256" key="4">
    <source>
        <dbReference type="ARBA" id="ARBA00022928"/>
    </source>
</evidence>
<dbReference type="PANTHER" id="PTHR12258:SF5">
    <property type="entry name" value="BCDNA.GH02250-RELATED"/>
    <property type="match status" value="1"/>
</dbReference>
<comment type="function">
    <text evidence="1">JanA and janB regulate somatic sex differentiation.</text>
</comment>
<dbReference type="GO" id="GO:0005829">
    <property type="term" value="C:cytosol"/>
    <property type="evidence" value="ECO:0007669"/>
    <property type="project" value="TreeGrafter"/>
</dbReference>
<dbReference type="Proteomes" id="UP000007801">
    <property type="component" value="Unassembled WGS sequence"/>
</dbReference>
<feature type="active site" description="Proton acceptor" evidence="5">
    <location>
        <position position="66"/>
    </location>
</feature>
<dbReference type="GO" id="GO:0030154">
    <property type="term" value="P:cell differentiation"/>
    <property type="evidence" value="ECO:0007669"/>
    <property type="project" value="UniProtKB-KW"/>
</dbReference>
<feature type="binding site" evidence="6">
    <location>
        <position position="40"/>
    </location>
    <ligand>
        <name>substrate</name>
    </ligand>
</feature>
<gene>
    <name evidence="7" type="primary">Dana\GF23241</name>
    <name evidence="7" type="synonym">dana_GLEANR_7900</name>
    <name evidence="7" type="ORF">GF23241</name>
</gene>
<dbReference type="Pfam" id="PF05005">
    <property type="entry name" value="Ocnus"/>
    <property type="match status" value="1"/>
</dbReference>